<dbReference type="GO" id="GO:0005886">
    <property type="term" value="C:plasma membrane"/>
    <property type="evidence" value="ECO:0007669"/>
    <property type="project" value="TreeGrafter"/>
</dbReference>
<proteinExistence type="predicted"/>
<feature type="transmembrane region" description="Helical" evidence="1">
    <location>
        <begin position="49"/>
        <end position="68"/>
    </location>
</feature>
<dbReference type="GeneID" id="60785430"/>
<protein>
    <submittedName>
        <fullName evidence="2">Sugar transporter</fullName>
    </submittedName>
</protein>
<organism evidence="2 3">
    <name type="scientific">Aeromonas allosaccharophila</name>
    <dbReference type="NCBI Taxonomy" id="656"/>
    <lineage>
        <taxon>Bacteria</taxon>
        <taxon>Pseudomonadati</taxon>
        <taxon>Pseudomonadota</taxon>
        <taxon>Gammaproteobacteria</taxon>
        <taxon>Aeromonadales</taxon>
        <taxon>Aeromonadaceae</taxon>
        <taxon>Aeromonas</taxon>
    </lineage>
</organism>
<gene>
    <name evidence="2" type="ORF">I6G90_07450</name>
</gene>
<reference evidence="2 3" key="1">
    <citation type="submission" date="2020-12" db="EMBL/GenBank/DDBJ databases">
        <title>FDA dAtabase for Regulatory Grade micrObial Sequences (FDA-ARGOS): Supporting development and validation of Infectious Disease Dx tests.</title>
        <authorList>
            <person name="Sproer C."/>
            <person name="Gronow S."/>
            <person name="Severitt S."/>
            <person name="Schroder I."/>
            <person name="Tallon L."/>
            <person name="Sadzewicz L."/>
            <person name="Zhao X."/>
            <person name="Boylan J."/>
            <person name="Ott S."/>
            <person name="Bowen H."/>
            <person name="Vavikolanu K."/>
            <person name="Mehta A."/>
            <person name="Aluvathingal J."/>
            <person name="Nadendla S."/>
            <person name="Lowell S."/>
            <person name="Myers T."/>
            <person name="Yan Y."/>
            <person name="Sichtig H."/>
        </authorList>
    </citation>
    <scope>NUCLEOTIDE SEQUENCE [LARGE SCALE GENOMIC DNA]</scope>
    <source>
        <strain evidence="2 3">FDAARGOS_933</strain>
    </source>
</reference>
<keyword evidence="1" id="KW-1133">Transmembrane helix</keyword>
<dbReference type="KEGG" id="aall:I6G90_07450"/>
<dbReference type="AlphaFoldDB" id="A0A7T2UP67"/>
<feature type="transmembrane region" description="Helical" evidence="1">
    <location>
        <begin position="379"/>
        <end position="403"/>
    </location>
</feature>
<evidence type="ECO:0000313" key="3">
    <source>
        <dbReference type="Proteomes" id="UP000595101"/>
    </source>
</evidence>
<name>A0A7T2UP67_9GAMM</name>
<keyword evidence="1" id="KW-0812">Transmembrane</keyword>
<dbReference type="GO" id="GO:0004713">
    <property type="term" value="F:protein tyrosine kinase activity"/>
    <property type="evidence" value="ECO:0007669"/>
    <property type="project" value="TreeGrafter"/>
</dbReference>
<keyword evidence="2" id="KW-0762">Sugar transport</keyword>
<dbReference type="EMBL" id="CP065745">
    <property type="protein sequence ID" value="QPR56227.1"/>
    <property type="molecule type" value="Genomic_DNA"/>
</dbReference>
<accession>A0A7T2UP67</accession>
<keyword evidence="2" id="KW-0813">Transport</keyword>
<sequence length="408" mass="46094">MTQPIRTEKPSRFVRKLRKLGKEPKRFFIDSNGYKIAHRSWQQSLKLGSFLWVVACFTMASIYFGGIASDRYVSRSEIIIKQADQIKMLPDALSMLGLGGNNHQDVLLVQDYLRSWDLLAKLDRELALKAHYQSNDADFFSRLSGEATREEFLEYFRDHLTLRLDELSGVLTIELQAFDPAYGQQVVSMMLKEAEGFINQLGHQVAMDQLAFVEQEVNRSHQRLQAEKAKVLAFQNSHQLISPESTSSARLGVVSEIEAELVRQQAELKQLHSYMKESAPAVVSVQARVNALGKQLLQEKAKLTTNGTGASKQVGPEAMNEITAQYMDLKTQATLAADLYKTGLISLEQARVEAYRKLKHLLVVTKPTLAEEAEYPRRLYNLVTIGVLLCLFYGLIVMGLATLREHQD</sequence>
<evidence type="ECO:0000256" key="1">
    <source>
        <dbReference type="SAM" id="Phobius"/>
    </source>
</evidence>
<dbReference type="RefSeq" id="WP_197930523.1">
    <property type="nucleotide sequence ID" value="NZ_CP065745.1"/>
</dbReference>
<keyword evidence="1" id="KW-0472">Membrane</keyword>
<dbReference type="Proteomes" id="UP000595101">
    <property type="component" value="Chromosome"/>
</dbReference>
<evidence type="ECO:0000313" key="2">
    <source>
        <dbReference type="EMBL" id="QPR56227.1"/>
    </source>
</evidence>
<dbReference type="PANTHER" id="PTHR32309">
    <property type="entry name" value="TYROSINE-PROTEIN KINASE"/>
    <property type="match status" value="1"/>
</dbReference>
<dbReference type="PANTHER" id="PTHR32309:SF13">
    <property type="entry name" value="FERRIC ENTEROBACTIN TRANSPORT PROTEIN FEPE"/>
    <property type="match status" value="1"/>
</dbReference>
<dbReference type="InterPro" id="IPR050445">
    <property type="entry name" value="Bact_polysacc_biosynth/exp"/>
</dbReference>